<reference evidence="1" key="2">
    <citation type="journal article" date="2015" name="Data Brief">
        <title>Shoot transcriptome of the giant reed, Arundo donax.</title>
        <authorList>
            <person name="Barrero R.A."/>
            <person name="Guerrero F.D."/>
            <person name="Moolhuijzen P."/>
            <person name="Goolsby J.A."/>
            <person name="Tidwell J."/>
            <person name="Bellgard S.E."/>
            <person name="Bellgard M.I."/>
        </authorList>
    </citation>
    <scope>NUCLEOTIDE SEQUENCE</scope>
    <source>
        <tissue evidence="1">Shoot tissue taken approximately 20 cm above the soil surface</tissue>
    </source>
</reference>
<evidence type="ECO:0000313" key="1">
    <source>
        <dbReference type="EMBL" id="JAD46498.1"/>
    </source>
</evidence>
<proteinExistence type="predicted"/>
<organism evidence="1">
    <name type="scientific">Arundo donax</name>
    <name type="common">Giant reed</name>
    <name type="synonym">Donax arundinaceus</name>
    <dbReference type="NCBI Taxonomy" id="35708"/>
    <lineage>
        <taxon>Eukaryota</taxon>
        <taxon>Viridiplantae</taxon>
        <taxon>Streptophyta</taxon>
        <taxon>Embryophyta</taxon>
        <taxon>Tracheophyta</taxon>
        <taxon>Spermatophyta</taxon>
        <taxon>Magnoliopsida</taxon>
        <taxon>Liliopsida</taxon>
        <taxon>Poales</taxon>
        <taxon>Poaceae</taxon>
        <taxon>PACMAD clade</taxon>
        <taxon>Arundinoideae</taxon>
        <taxon>Arundineae</taxon>
        <taxon>Arundo</taxon>
    </lineage>
</organism>
<dbReference type="AlphaFoldDB" id="A0A0A9A968"/>
<protein>
    <submittedName>
        <fullName evidence="1">Uncharacterized protein</fullName>
    </submittedName>
</protein>
<reference evidence="1" key="1">
    <citation type="submission" date="2014-09" db="EMBL/GenBank/DDBJ databases">
        <authorList>
            <person name="Magalhaes I.L.F."/>
            <person name="Oliveira U."/>
            <person name="Santos F.R."/>
            <person name="Vidigal T.H.D.A."/>
            <person name="Brescovit A.D."/>
            <person name="Santos A.J."/>
        </authorList>
    </citation>
    <scope>NUCLEOTIDE SEQUENCE</scope>
    <source>
        <tissue evidence="1">Shoot tissue taken approximately 20 cm above the soil surface</tissue>
    </source>
</reference>
<accession>A0A0A9A968</accession>
<dbReference type="EMBL" id="GBRH01251397">
    <property type="protein sequence ID" value="JAD46498.1"/>
    <property type="molecule type" value="Transcribed_RNA"/>
</dbReference>
<sequence>MYTTFRIFNSEWVAMSHLGLKESLLVSNITFRTSNSEGEAISHLDLKEALLVRMFPAYGEPTEMLRDSAKDALG</sequence>
<name>A0A0A9A968_ARUDO</name>